<evidence type="ECO:0000313" key="1">
    <source>
        <dbReference type="Proteomes" id="UP000887561"/>
    </source>
</evidence>
<dbReference type="Pfam" id="PF17175">
    <property type="entry name" value="MOLO1"/>
    <property type="match status" value="1"/>
</dbReference>
<dbReference type="WBParaSite" id="scaffold4508_cov274.g8245">
    <property type="protein sequence ID" value="scaffold4508_cov274.g8245"/>
    <property type="gene ID" value="scaffold4508_cov274.g8245"/>
</dbReference>
<evidence type="ECO:0000313" key="2">
    <source>
        <dbReference type="WBParaSite" id="scaffold4508_cov274.g8245"/>
    </source>
</evidence>
<organism evidence="1 2">
    <name type="scientific">Meloidogyne javanica</name>
    <name type="common">Root-knot nematode worm</name>
    <dbReference type="NCBI Taxonomy" id="6303"/>
    <lineage>
        <taxon>Eukaryota</taxon>
        <taxon>Metazoa</taxon>
        <taxon>Ecdysozoa</taxon>
        <taxon>Nematoda</taxon>
        <taxon>Chromadorea</taxon>
        <taxon>Rhabditida</taxon>
        <taxon>Tylenchina</taxon>
        <taxon>Tylenchomorpha</taxon>
        <taxon>Tylenchoidea</taxon>
        <taxon>Meloidogynidae</taxon>
        <taxon>Meloidogyninae</taxon>
        <taxon>Meloidogyne</taxon>
        <taxon>Meloidogyne incognita group</taxon>
    </lineage>
</organism>
<dbReference type="Proteomes" id="UP000887561">
    <property type="component" value="Unplaced"/>
</dbReference>
<dbReference type="InterPro" id="IPR033438">
    <property type="entry name" value="MOLO1"/>
</dbReference>
<proteinExistence type="predicted"/>
<protein>
    <submittedName>
        <fullName evidence="2">Uncharacterized protein</fullName>
    </submittedName>
</protein>
<keyword evidence="1" id="KW-1185">Reference proteome</keyword>
<dbReference type="AlphaFoldDB" id="A0A915MQ39"/>
<accession>A0A915MQ39</accession>
<dbReference type="GO" id="GO:0005892">
    <property type="term" value="C:acetylcholine-gated channel complex"/>
    <property type="evidence" value="ECO:0007669"/>
    <property type="project" value="InterPro"/>
</dbReference>
<name>A0A915MQ39_MELJA</name>
<sequence>MLNSQNQLNRPDYRKCGVTKPTFVCDPDGMLNDYQRKEIVVLVEQFKEKTKRPNSMFPCAREGLRLIVALAKAKIAAGDDPSTNVCKNGRWTSYDKQIEFDVRYGQNKLSLT</sequence>
<reference evidence="2" key="1">
    <citation type="submission" date="2022-11" db="UniProtKB">
        <authorList>
            <consortium name="WormBaseParasite"/>
        </authorList>
    </citation>
    <scope>IDENTIFICATION</scope>
</reference>